<name>A0A0P6Y2M9_9CHLR</name>
<keyword evidence="3" id="KW-0645">Protease</keyword>
<dbReference type="InterPro" id="IPR023367">
    <property type="entry name" value="Peptidase_M42_dom2"/>
</dbReference>
<dbReference type="RefSeq" id="WP_075061827.1">
    <property type="nucleotide sequence ID" value="NZ_LGCL01000015.1"/>
</dbReference>
<dbReference type="EMBL" id="LGCL01000015">
    <property type="protein sequence ID" value="KPL79179.1"/>
    <property type="molecule type" value="Genomic_DNA"/>
</dbReference>
<dbReference type="Gene3D" id="3.40.630.10">
    <property type="entry name" value="Zn peptidases"/>
    <property type="match status" value="1"/>
</dbReference>
<sequence>MQETTRHLKKWISLPGLSGAEAPLREAIQAAWKPLTDEISASAMGSLHALKKGSGPSPRPSIMVSTHMDAIGLMVSAVEQEWLRVTQIGWVDARILPGQPVLVHAQRDLPGVVVQPAAHLLPPSEQDGPVSLDQLLVDTGLPAAELQELVSVGDFISFSQPWMDLAGETLAGHSLDNRASVAALTHCLEILQTREHAWDVWAVASVQEEIGHFGAATSAYQLRPSLAMAVDVTFATGPGTADPNTFALKSGPALGWSPVLHPALFQRVRAAAERLEIPYSKEIMTGLTHTDADDLQVAAEGIPTMLVSIPLRYMHTPVEVVALKDIERTGRLLAEFICQLDPNALETITWDE</sequence>
<comment type="caution">
    <text evidence="9">The sequence shown here is derived from an EMBL/GenBank/DDBJ whole genome shotgun (WGS) entry which is preliminary data.</text>
</comment>
<evidence type="ECO:0000256" key="1">
    <source>
        <dbReference type="ARBA" id="ARBA00006272"/>
    </source>
</evidence>
<dbReference type="GO" id="GO:0004177">
    <property type="term" value="F:aminopeptidase activity"/>
    <property type="evidence" value="ECO:0007669"/>
    <property type="project" value="UniProtKB-UniRule"/>
</dbReference>
<dbReference type="SUPFAM" id="SSF53187">
    <property type="entry name" value="Zn-dependent exopeptidases"/>
    <property type="match status" value="1"/>
</dbReference>
<reference evidence="9" key="1">
    <citation type="submission" date="2015-07" db="EMBL/GenBank/DDBJ databases">
        <title>Genome sequence of Ornatilinea apprima DSM 23815.</title>
        <authorList>
            <person name="Hemp J."/>
            <person name="Ward L.M."/>
            <person name="Pace L.A."/>
            <person name="Fischer W.W."/>
        </authorList>
    </citation>
    <scope>NUCLEOTIDE SEQUENCE [LARGE SCALE GENOMIC DNA]</scope>
    <source>
        <strain evidence="9">P3M-1</strain>
    </source>
</reference>
<evidence type="ECO:0000313" key="9">
    <source>
        <dbReference type="EMBL" id="KPL79179.1"/>
    </source>
</evidence>
<keyword evidence="2" id="KW-0031">Aminopeptidase</keyword>
<dbReference type="GO" id="GO:0006508">
    <property type="term" value="P:proteolysis"/>
    <property type="evidence" value="ECO:0007669"/>
    <property type="project" value="UniProtKB-KW"/>
</dbReference>
<evidence type="ECO:0000256" key="5">
    <source>
        <dbReference type="ARBA" id="ARBA00022801"/>
    </source>
</evidence>
<evidence type="ECO:0000256" key="2">
    <source>
        <dbReference type="ARBA" id="ARBA00022438"/>
    </source>
</evidence>
<feature type="active site" description="Proton acceptor" evidence="7">
    <location>
        <position position="208"/>
    </location>
</feature>
<feature type="binding site" evidence="8">
    <location>
        <position position="67"/>
    </location>
    <ligand>
        <name>Zn(2+)</name>
        <dbReference type="ChEBI" id="CHEBI:29105"/>
        <label>1</label>
    </ligand>
</feature>
<dbReference type="GO" id="GO:0046872">
    <property type="term" value="F:metal ion binding"/>
    <property type="evidence" value="ECO:0007669"/>
    <property type="project" value="UniProtKB-UniRule"/>
</dbReference>
<dbReference type="SUPFAM" id="SSF101821">
    <property type="entry name" value="Aminopeptidase/glucanase lid domain"/>
    <property type="match status" value="1"/>
</dbReference>
<comment type="similarity">
    <text evidence="1 6">Belongs to the peptidase M42 family.</text>
</comment>
<keyword evidence="4 8" id="KW-0479">Metal-binding</keyword>
<organism evidence="9 10">
    <name type="scientific">Ornatilinea apprima</name>
    <dbReference type="NCBI Taxonomy" id="1134406"/>
    <lineage>
        <taxon>Bacteria</taxon>
        <taxon>Bacillati</taxon>
        <taxon>Chloroflexota</taxon>
        <taxon>Anaerolineae</taxon>
        <taxon>Anaerolineales</taxon>
        <taxon>Anaerolineaceae</taxon>
        <taxon>Ornatilinea</taxon>
    </lineage>
</organism>
<keyword evidence="5" id="KW-0378">Hydrolase</keyword>
<feature type="binding site" evidence="8">
    <location>
        <position position="209"/>
    </location>
    <ligand>
        <name>Zn(2+)</name>
        <dbReference type="ChEBI" id="CHEBI:29105"/>
        <label>2</label>
    </ligand>
</feature>
<dbReference type="PANTHER" id="PTHR32481">
    <property type="entry name" value="AMINOPEPTIDASE"/>
    <property type="match status" value="1"/>
</dbReference>
<dbReference type="AlphaFoldDB" id="A0A0P6Y2M9"/>
<dbReference type="STRING" id="1134406.ADN00_04860"/>
<proteinExistence type="inferred from homology"/>
<evidence type="ECO:0000256" key="4">
    <source>
        <dbReference type="ARBA" id="ARBA00022723"/>
    </source>
</evidence>
<evidence type="ECO:0000256" key="3">
    <source>
        <dbReference type="ARBA" id="ARBA00022670"/>
    </source>
</evidence>
<feature type="binding site" evidence="8">
    <location>
        <position position="176"/>
    </location>
    <ligand>
        <name>Zn(2+)</name>
        <dbReference type="ChEBI" id="CHEBI:29105"/>
        <label>1</label>
    </ligand>
</feature>
<evidence type="ECO:0000313" key="10">
    <source>
        <dbReference type="Proteomes" id="UP000050417"/>
    </source>
</evidence>
<dbReference type="OrthoDB" id="9772053at2"/>
<evidence type="ECO:0000256" key="7">
    <source>
        <dbReference type="PIRSR" id="PIRSR001123-1"/>
    </source>
</evidence>
<keyword evidence="10" id="KW-1185">Reference proteome</keyword>
<dbReference type="Gene3D" id="2.40.30.40">
    <property type="entry name" value="Peptidase M42, domain 2"/>
    <property type="match status" value="1"/>
</dbReference>
<evidence type="ECO:0000256" key="6">
    <source>
        <dbReference type="PIRNR" id="PIRNR001123"/>
    </source>
</evidence>
<evidence type="ECO:0000256" key="8">
    <source>
        <dbReference type="PIRSR" id="PIRSR001123-2"/>
    </source>
</evidence>
<evidence type="ECO:0008006" key="11">
    <source>
        <dbReference type="Google" id="ProtNLM"/>
    </source>
</evidence>
<protein>
    <recommendedName>
        <fullName evidence="11">Aminopeptidase</fullName>
    </recommendedName>
</protein>
<dbReference type="PANTHER" id="PTHR32481:SF6">
    <property type="entry name" value="ENDOGLUCANASE"/>
    <property type="match status" value="1"/>
</dbReference>
<dbReference type="PIRSF" id="PIRSF001123">
    <property type="entry name" value="PepA_GA"/>
    <property type="match status" value="1"/>
</dbReference>
<feature type="binding site" evidence="8">
    <location>
        <position position="176"/>
    </location>
    <ligand>
        <name>Zn(2+)</name>
        <dbReference type="ChEBI" id="CHEBI:29105"/>
        <label>2</label>
    </ligand>
</feature>
<comment type="cofactor">
    <cofactor evidence="8">
        <name>a divalent metal cation</name>
        <dbReference type="ChEBI" id="CHEBI:60240"/>
    </cofactor>
    <text evidence="8">Binds 2 divalent metal cations per subunit.</text>
</comment>
<accession>A0A0P6Y2M9</accession>
<gene>
    <name evidence="9" type="ORF">ADN00_04860</name>
</gene>
<dbReference type="Proteomes" id="UP000050417">
    <property type="component" value="Unassembled WGS sequence"/>
</dbReference>
<dbReference type="InterPro" id="IPR051464">
    <property type="entry name" value="Peptidase_M42_aminopept"/>
</dbReference>
<dbReference type="InterPro" id="IPR008007">
    <property type="entry name" value="Peptidase_M42"/>
</dbReference>
<dbReference type="Pfam" id="PF05343">
    <property type="entry name" value="Peptidase_M42"/>
    <property type="match status" value="1"/>
</dbReference>
<feature type="binding site" evidence="8">
    <location>
        <position position="315"/>
    </location>
    <ligand>
        <name>Zn(2+)</name>
        <dbReference type="ChEBI" id="CHEBI:29105"/>
        <label>2</label>
    </ligand>
</feature>
<feature type="binding site" evidence="8">
    <location>
        <position position="231"/>
    </location>
    <ligand>
        <name>Zn(2+)</name>
        <dbReference type="ChEBI" id="CHEBI:29105"/>
        <label>1</label>
    </ligand>
</feature>